<dbReference type="GO" id="GO:0050667">
    <property type="term" value="P:homocysteine metabolic process"/>
    <property type="evidence" value="ECO:0007669"/>
    <property type="project" value="TreeGrafter"/>
</dbReference>
<evidence type="ECO:0000259" key="16">
    <source>
        <dbReference type="PROSITE" id="PS51337"/>
    </source>
</evidence>
<dbReference type="FunFam" id="3.40.50.280:FF:000001">
    <property type="entry name" value="Methionine synthase"/>
    <property type="match status" value="1"/>
</dbReference>
<organism evidence="17 18">
    <name type="scientific">Sphingomonas lycopersici</name>
    <dbReference type="NCBI Taxonomy" id="2951807"/>
    <lineage>
        <taxon>Bacteria</taxon>
        <taxon>Pseudomonadati</taxon>
        <taxon>Pseudomonadota</taxon>
        <taxon>Alphaproteobacteria</taxon>
        <taxon>Sphingomonadales</taxon>
        <taxon>Sphingomonadaceae</taxon>
        <taxon>Sphingomonas</taxon>
    </lineage>
</organism>
<feature type="domain" description="AdoMet activation" evidence="14">
    <location>
        <begin position="548"/>
        <end position="885"/>
    </location>
</feature>
<dbReference type="InterPro" id="IPR011822">
    <property type="entry name" value="MetH"/>
</dbReference>
<evidence type="ECO:0000256" key="6">
    <source>
        <dbReference type="ARBA" id="ARBA00022723"/>
    </source>
</evidence>
<comment type="function">
    <text evidence="10">Catalyzes the transfer of a methyl group from methyl-cobalamin to homocysteine, yielding enzyme-bound cob(I)alamin and methionine. Subsequently, remethylates the cofactor using methyltetrahydrofolate.</text>
</comment>
<dbReference type="InterPro" id="IPR011005">
    <property type="entry name" value="Dihydropteroate_synth-like_sf"/>
</dbReference>
<evidence type="ECO:0000256" key="9">
    <source>
        <dbReference type="NCBIfam" id="TIGR02082"/>
    </source>
</evidence>
<feature type="domain" description="B12-binding N-terminal" evidence="16">
    <location>
        <begin position="301"/>
        <end position="395"/>
    </location>
</feature>
<evidence type="ECO:0000259" key="14">
    <source>
        <dbReference type="PROSITE" id="PS50974"/>
    </source>
</evidence>
<name>A0AA41ZC20_9SPHN</name>
<evidence type="ECO:0000313" key="17">
    <source>
        <dbReference type="EMBL" id="MCW6536371.1"/>
    </source>
</evidence>
<keyword evidence="7" id="KW-0677">Repeat</keyword>
<accession>A0AA41ZC20</accession>
<dbReference type="SUPFAM" id="SSF47644">
    <property type="entry name" value="Methionine synthase domain"/>
    <property type="match status" value="1"/>
</dbReference>
<feature type="binding site" description="axial binding residue" evidence="11">
    <location>
        <position position="411"/>
    </location>
    <ligand>
        <name>methylcob(III)alamin</name>
        <dbReference type="ChEBI" id="CHEBI:28115"/>
    </ligand>
    <ligandPart>
        <name>Co</name>
        <dbReference type="ChEBI" id="CHEBI:27638"/>
    </ligandPart>
</feature>
<dbReference type="Pfam" id="PF02310">
    <property type="entry name" value="B12-binding"/>
    <property type="match status" value="1"/>
</dbReference>
<comment type="cofactor">
    <cofactor evidence="10">
        <name>Zn(2+)</name>
        <dbReference type="ChEBI" id="CHEBI:29105"/>
    </cofactor>
</comment>
<feature type="domain" description="Pterin-binding" evidence="13">
    <location>
        <begin position="10"/>
        <end position="270"/>
    </location>
</feature>
<comment type="domain">
    <text evidence="10">Modular enzyme with four functionally distinct domains. The isolated Hcy-binding domain catalyzes methyl transfer from free methylcobalamin to homocysteine. The Hcy-binding domain in association with the pterin-binding domain catalyzes the methylation of cob(I)alamin by methyltetrahydrofolate and the methylation of homocysteine. The B12-binding domain binds the cofactor. The AdoMet activation domain binds S-adenosyl-L-methionine. Under aerobic conditions cob(I)alamin can be converted to inactive cob(II)alamin. Reductive methylation by S-adenosyl-L-methionine and flavodoxin regenerates methylcobalamin.</text>
</comment>
<dbReference type="SUPFAM" id="SSF52242">
    <property type="entry name" value="Cobalamin (vitamin B12)-binding domain"/>
    <property type="match status" value="1"/>
</dbReference>
<comment type="cofactor">
    <cofactor evidence="10 11">
        <name>methylcob(III)alamin</name>
        <dbReference type="ChEBI" id="CHEBI:28115"/>
    </cofactor>
</comment>
<dbReference type="InterPro" id="IPR004223">
    <property type="entry name" value="VitB12-dep_Met_synth_activ_dom"/>
</dbReference>
<dbReference type="PANTHER" id="PTHR45833:SF1">
    <property type="entry name" value="METHIONINE SYNTHASE"/>
    <property type="match status" value="1"/>
</dbReference>
<evidence type="ECO:0000256" key="4">
    <source>
        <dbReference type="ARBA" id="ARBA00022679"/>
    </source>
</evidence>
<feature type="binding site" evidence="12">
    <location>
        <begin position="408"/>
        <end position="412"/>
    </location>
    <ligand>
        <name>methylcob(III)alamin</name>
        <dbReference type="ChEBI" id="CHEBI:28115"/>
    </ligand>
</feature>
<feature type="domain" description="B12-binding" evidence="15">
    <location>
        <begin position="398"/>
        <end position="533"/>
    </location>
</feature>
<dbReference type="GO" id="GO:0031419">
    <property type="term" value="F:cobalamin binding"/>
    <property type="evidence" value="ECO:0007669"/>
    <property type="project" value="UniProtKB-UniRule"/>
</dbReference>
<keyword evidence="8 10" id="KW-0170">Cobalt</keyword>
<evidence type="ECO:0000256" key="10">
    <source>
        <dbReference type="PIRNR" id="PIRNR000381"/>
    </source>
</evidence>
<dbReference type="SUPFAM" id="SSF56507">
    <property type="entry name" value="Methionine synthase activation domain-like"/>
    <property type="match status" value="1"/>
</dbReference>
<dbReference type="InterPro" id="IPR036594">
    <property type="entry name" value="Meth_synthase_dom"/>
</dbReference>
<dbReference type="CDD" id="cd02069">
    <property type="entry name" value="methionine_synthase_B12_BD"/>
    <property type="match status" value="1"/>
</dbReference>
<comment type="caution">
    <text evidence="17">The sequence shown here is derived from an EMBL/GenBank/DDBJ whole genome shotgun (WGS) entry which is preliminary data.</text>
</comment>
<feature type="binding site" evidence="12">
    <location>
        <position position="460"/>
    </location>
    <ligand>
        <name>methylcob(III)alamin</name>
        <dbReference type="ChEBI" id="CHEBI:28115"/>
    </ligand>
</feature>
<evidence type="ECO:0000256" key="8">
    <source>
        <dbReference type="ARBA" id="ARBA00023285"/>
    </source>
</evidence>
<dbReference type="PIRSF" id="PIRSF000381">
    <property type="entry name" value="MetH"/>
    <property type="match status" value="1"/>
</dbReference>
<dbReference type="Pfam" id="PF02607">
    <property type="entry name" value="B12-binding_2"/>
    <property type="match status" value="1"/>
</dbReference>
<dbReference type="SUPFAM" id="SSF51717">
    <property type="entry name" value="Dihydropteroate synthetase-like"/>
    <property type="match status" value="1"/>
</dbReference>
<feature type="binding site" evidence="12">
    <location>
        <position position="456"/>
    </location>
    <ligand>
        <name>methylcob(III)alamin</name>
        <dbReference type="ChEBI" id="CHEBI:28115"/>
    </ligand>
</feature>
<evidence type="ECO:0000313" key="18">
    <source>
        <dbReference type="Proteomes" id="UP001165565"/>
    </source>
</evidence>
<dbReference type="FunFam" id="1.10.1240.10:FF:000001">
    <property type="entry name" value="Methionine synthase"/>
    <property type="match status" value="1"/>
</dbReference>
<evidence type="ECO:0000256" key="12">
    <source>
        <dbReference type="PIRSR" id="PIRSR000381-2"/>
    </source>
</evidence>
<dbReference type="PROSITE" id="PS50974">
    <property type="entry name" value="ADOMET_ACTIVATION"/>
    <property type="match status" value="1"/>
</dbReference>
<dbReference type="GO" id="GO:0046653">
    <property type="term" value="P:tetrahydrofolate metabolic process"/>
    <property type="evidence" value="ECO:0007669"/>
    <property type="project" value="TreeGrafter"/>
</dbReference>
<dbReference type="InterPro" id="IPR006158">
    <property type="entry name" value="Cobalamin-bd"/>
</dbReference>
<comment type="pathway">
    <text evidence="10">Amino-acid biosynthesis; L-methionine biosynthesis via de novo pathway; L-methionine from L-homocysteine (MetH route): step 1/1.</text>
</comment>
<dbReference type="InterPro" id="IPR003759">
    <property type="entry name" value="Cbl-bd_cap"/>
</dbReference>
<keyword evidence="10" id="KW-0862">Zinc</keyword>
<keyword evidence="5 10" id="KW-0949">S-adenosyl-L-methionine</keyword>
<comment type="similarity">
    <text evidence="1">Belongs to the vitamin-B12 dependent methionine synthase family.</text>
</comment>
<comment type="catalytic activity">
    <reaction evidence="10">
        <text>(6S)-5-methyl-5,6,7,8-tetrahydrofolate + L-homocysteine = (6S)-5,6,7,8-tetrahydrofolate + L-methionine</text>
        <dbReference type="Rhea" id="RHEA:11172"/>
        <dbReference type="ChEBI" id="CHEBI:18608"/>
        <dbReference type="ChEBI" id="CHEBI:57453"/>
        <dbReference type="ChEBI" id="CHEBI:57844"/>
        <dbReference type="ChEBI" id="CHEBI:58199"/>
        <dbReference type="EC" id="2.1.1.13"/>
    </reaction>
</comment>
<dbReference type="GO" id="GO:0005829">
    <property type="term" value="C:cytosol"/>
    <property type="evidence" value="ECO:0007669"/>
    <property type="project" value="TreeGrafter"/>
</dbReference>
<dbReference type="Proteomes" id="UP001165565">
    <property type="component" value="Unassembled WGS sequence"/>
</dbReference>
<dbReference type="GO" id="GO:0032259">
    <property type="term" value="P:methylation"/>
    <property type="evidence" value="ECO:0007669"/>
    <property type="project" value="UniProtKB-KW"/>
</dbReference>
<keyword evidence="6 10" id="KW-0479">Metal-binding</keyword>
<dbReference type="InterPro" id="IPR033706">
    <property type="entry name" value="Met_synthase_B12-bd"/>
</dbReference>
<dbReference type="SMART" id="SM01018">
    <property type="entry name" value="B12-binding_2"/>
    <property type="match status" value="1"/>
</dbReference>
<dbReference type="CDD" id="cd00740">
    <property type="entry name" value="MeTr"/>
    <property type="match status" value="1"/>
</dbReference>
<sequence>MTATPSSTSFVNVGERTNVTGSAAFKKLIMAGDYTRAVEVARQQVENGAQVIDVNMDEGLLDAVEAMTTFLKLIAAEPDIARVPIMIDSSKWEVIEAGLKCVSGKPIVNSISMKEGVEPFLAYARKCMAYGAAVVVMAFDETGQADTQARKIEICERAYKLLTGIGFPPEDIIFDPNVFAVATGIEEHNNYGVDFIEATREIKARCPHVHISGGLSNLSFSFRGNEPVRRAMHSVFLYHAIPAGMDMAIVNAGQLDVYDTIDPELRTACEDVVLNRDPEAGERLVALAEKFRGNDAAAEKAAEEWRGWPVGKRLEHALVKGIDAHIVADTEEARLSLPRPIEVIEGPLMDGMNVVGDLFGAGKMFLPQVVKSARVMKKAVAHLLPFIEAEKEAGAKAKGRIVMATVKGDVHDIGKNIVGVVLQCNGFEVVDLGVMVPWSTILAAANENDADMIGLSGLITPSLDEMVTVGEEMERAGMKMPLLIGGATTSKVHTALRIAPSYSGPVVHVLDASRAVGVATTLVSDTQRDDYVVKVAEEYAAVRRAREGKGQNELLPLAKARANGFVADMALKPPAPLQPGIHAFRDWDLATLRDYIDWTPFFRAWELAGVFPAILDDAVVGESARSLYDDAQKMLDRIVAEKWLTARAVVGLWPCARHEDDVIVDLKGDFNAEELKGLDLLDLVEGTDVVRLPFLRQQIVKREGRANMCLADFVDPKGDWIGGFAVSIHGIEPHLARFKAAIDDYSDILLKALADRLAEAMAEALHQHVRTTLWGYAPDEQLDNEALIREKYRGIRPAPGYPACPEHSLKSTLFEMLDAHHATGISLTESFAMLPTAAVSGFYFGHPQAEYFGVARIGEDQVSDYAARRGVDLERAKRLLRPNLD</sequence>
<reference evidence="17" key="1">
    <citation type="submission" date="2022-06" db="EMBL/GenBank/DDBJ databases">
        <title>Sphingomonas sp. nov. isolated from rhizosphere soil of tomato.</title>
        <authorList>
            <person name="Dong H."/>
            <person name="Gao R."/>
        </authorList>
    </citation>
    <scope>NUCLEOTIDE SEQUENCE</scope>
    <source>
        <strain evidence="17">MMSM24</strain>
    </source>
</reference>
<evidence type="ECO:0000256" key="2">
    <source>
        <dbReference type="ARBA" id="ARBA00022603"/>
    </source>
</evidence>
<dbReference type="InterPro" id="IPR036724">
    <property type="entry name" value="Cobalamin-bd_sf"/>
</dbReference>
<keyword evidence="10" id="KW-0028">Amino-acid biosynthesis</keyword>
<evidence type="ECO:0000256" key="5">
    <source>
        <dbReference type="ARBA" id="ARBA00022691"/>
    </source>
</evidence>
<dbReference type="FunFam" id="3.20.20.20:FF:000002">
    <property type="entry name" value="Methionine synthase"/>
    <property type="match status" value="1"/>
</dbReference>
<keyword evidence="4 10" id="KW-0808">Transferase</keyword>
<keyword evidence="18" id="KW-1185">Reference proteome</keyword>
<evidence type="ECO:0000256" key="7">
    <source>
        <dbReference type="ARBA" id="ARBA00022737"/>
    </source>
</evidence>
<evidence type="ECO:0000259" key="15">
    <source>
        <dbReference type="PROSITE" id="PS51332"/>
    </source>
</evidence>
<dbReference type="EMBL" id="JANFAV010000012">
    <property type="protein sequence ID" value="MCW6536371.1"/>
    <property type="molecule type" value="Genomic_DNA"/>
</dbReference>
<dbReference type="Pfam" id="PF00809">
    <property type="entry name" value="Pterin_bind"/>
    <property type="match status" value="1"/>
</dbReference>
<dbReference type="Gene3D" id="1.10.1240.10">
    <property type="entry name" value="Methionine synthase domain"/>
    <property type="match status" value="1"/>
</dbReference>
<feature type="binding site" evidence="12">
    <location>
        <position position="796"/>
    </location>
    <ligand>
        <name>S-adenosyl-L-methionine</name>
        <dbReference type="ChEBI" id="CHEBI:59789"/>
    </ligand>
</feature>
<dbReference type="AlphaFoldDB" id="A0AA41ZC20"/>
<feature type="binding site" evidence="12">
    <location>
        <begin position="851"/>
        <end position="852"/>
    </location>
    <ligand>
        <name>S-adenosyl-L-methionine</name>
        <dbReference type="ChEBI" id="CHEBI:59789"/>
    </ligand>
</feature>
<protein>
    <recommendedName>
        <fullName evidence="9 10">Methionine synthase</fullName>
        <ecNumber evidence="9 10">2.1.1.13</ecNumber>
    </recommendedName>
    <alternativeName>
        <fullName evidence="10">5-methyltetrahydrofolate--homocysteine methyltransferase</fullName>
    </alternativeName>
</protein>
<gene>
    <name evidence="17" type="primary">metH</name>
    <name evidence="17" type="ORF">NEE01_16455</name>
</gene>
<dbReference type="PROSITE" id="PS51332">
    <property type="entry name" value="B12_BINDING"/>
    <property type="match status" value="1"/>
</dbReference>
<evidence type="ECO:0000259" key="13">
    <source>
        <dbReference type="PROSITE" id="PS50972"/>
    </source>
</evidence>
<dbReference type="PROSITE" id="PS50972">
    <property type="entry name" value="PTERIN_BINDING"/>
    <property type="match status" value="1"/>
</dbReference>
<dbReference type="Gene3D" id="3.20.20.20">
    <property type="entry name" value="Dihydropteroate synthase-like"/>
    <property type="match status" value="1"/>
</dbReference>
<proteinExistence type="inferred from homology"/>
<dbReference type="EC" id="2.1.1.13" evidence="9 10"/>
<feature type="binding site" evidence="12">
    <location>
        <position position="345"/>
    </location>
    <ligand>
        <name>methylcob(III)alamin</name>
        <dbReference type="ChEBI" id="CHEBI:28115"/>
    </ligand>
</feature>
<dbReference type="GO" id="GO:0008270">
    <property type="term" value="F:zinc ion binding"/>
    <property type="evidence" value="ECO:0007669"/>
    <property type="project" value="UniProtKB-UniRule"/>
</dbReference>
<evidence type="ECO:0000256" key="11">
    <source>
        <dbReference type="PIRSR" id="PIRSR000381-1"/>
    </source>
</evidence>
<dbReference type="NCBIfam" id="TIGR02082">
    <property type="entry name" value="metH"/>
    <property type="match status" value="1"/>
</dbReference>
<feature type="binding site" evidence="12">
    <location>
        <position position="512"/>
    </location>
    <ligand>
        <name>methylcob(III)alamin</name>
        <dbReference type="ChEBI" id="CHEBI:28115"/>
    </ligand>
</feature>
<dbReference type="Gene3D" id="3.40.50.280">
    <property type="entry name" value="Cobalamin-binding domain"/>
    <property type="match status" value="1"/>
</dbReference>
<dbReference type="PANTHER" id="PTHR45833">
    <property type="entry name" value="METHIONINE SYNTHASE"/>
    <property type="match status" value="1"/>
</dbReference>
<feature type="binding site" evidence="12">
    <location>
        <position position="597"/>
    </location>
    <ligand>
        <name>S-adenosyl-L-methionine</name>
        <dbReference type="ChEBI" id="CHEBI:59789"/>
    </ligand>
</feature>
<dbReference type="InterPro" id="IPR037010">
    <property type="entry name" value="VitB12-dep_Met_synth_activ_sf"/>
</dbReference>
<keyword evidence="10" id="KW-0486">Methionine biosynthesis</keyword>
<dbReference type="RefSeq" id="WP_265269827.1">
    <property type="nucleotide sequence ID" value="NZ_JANFAV010000012.1"/>
</dbReference>
<keyword evidence="3 10" id="KW-0846">Cobalamin</keyword>
<dbReference type="InterPro" id="IPR050554">
    <property type="entry name" value="Met_Synthase/Corrinoid"/>
</dbReference>
<dbReference type="PROSITE" id="PS51337">
    <property type="entry name" value="B12_BINDING_NTER"/>
    <property type="match status" value="1"/>
</dbReference>
<dbReference type="GO" id="GO:0008705">
    <property type="term" value="F:methionine synthase activity"/>
    <property type="evidence" value="ECO:0007669"/>
    <property type="project" value="UniProtKB-UniRule"/>
</dbReference>
<evidence type="ECO:0000256" key="1">
    <source>
        <dbReference type="ARBA" id="ARBA00010398"/>
    </source>
</evidence>
<keyword evidence="2 10" id="KW-0489">Methyltransferase</keyword>
<dbReference type="Pfam" id="PF02965">
    <property type="entry name" value="Met_synt_B12"/>
    <property type="match status" value="1"/>
</dbReference>
<evidence type="ECO:0000256" key="3">
    <source>
        <dbReference type="ARBA" id="ARBA00022628"/>
    </source>
</evidence>
<dbReference type="Gene3D" id="1.10.288.10">
    <property type="entry name" value="Cobalamin-dependent Methionine Synthase, domain 2"/>
    <property type="match status" value="1"/>
</dbReference>
<dbReference type="Gene3D" id="3.10.196.10">
    <property type="entry name" value="Vitamin B12-dependent methionine synthase, activation domain"/>
    <property type="match status" value="1"/>
</dbReference>
<dbReference type="InterPro" id="IPR000489">
    <property type="entry name" value="Pterin-binding_dom"/>
</dbReference>